<protein>
    <submittedName>
        <fullName evidence="1">(northern house mosquito) hypothetical protein</fullName>
    </submittedName>
</protein>
<accession>A0A8D8GX69</accession>
<dbReference type="EMBL" id="HBUE01292463">
    <property type="protein sequence ID" value="CAG6574754.1"/>
    <property type="molecule type" value="Transcribed_RNA"/>
</dbReference>
<reference evidence="1" key="1">
    <citation type="submission" date="2021-05" db="EMBL/GenBank/DDBJ databases">
        <authorList>
            <person name="Alioto T."/>
            <person name="Alioto T."/>
            <person name="Gomez Garrido J."/>
        </authorList>
    </citation>
    <scope>NUCLEOTIDE SEQUENCE</scope>
</reference>
<sequence>MCRQPANVLHNSRLSRFNSWLNSNSPALSSGEGWYKYLNSTTSMLRKLSTLFASSSSSSSSYHSKSYDSSHWVISRFRQWVKAHFSCSVGGSTKVLLILIRIWRWNRAPCRMLYHRRQTWLANFQSSGSRKPRMWDRTSVGRQLMSSMVGRHSLYTFFHSNQVLACLSHPPKG</sequence>
<organism evidence="1">
    <name type="scientific">Culex pipiens</name>
    <name type="common">House mosquito</name>
    <dbReference type="NCBI Taxonomy" id="7175"/>
    <lineage>
        <taxon>Eukaryota</taxon>
        <taxon>Metazoa</taxon>
        <taxon>Ecdysozoa</taxon>
        <taxon>Arthropoda</taxon>
        <taxon>Hexapoda</taxon>
        <taxon>Insecta</taxon>
        <taxon>Pterygota</taxon>
        <taxon>Neoptera</taxon>
        <taxon>Endopterygota</taxon>
        <taxon>Diptera</taxon>
        <taxon>Nematocera</taxon>
        <taxon>Culicoidea</taxon>
        <taxon>Culicidae</taxon>
        <taxon>Culicinae</taxon>
        <taxon>Culicini</taxon>
        <taxon>Culex</taxon>
        <taxon>Culex</taxon>
    </lineage>
</organism>
<dbReference type="EMBL" id="HBUE01186715">
    <property type="protein sequence ID" value="CAG6523108.1"/>
    <property type="molecule type" value="Transcribed_RNA"/>
</dbReference>
<evidence type="ECO:0000313" key="1">
    <source>
        <dbReference type="EMBL" id="CAG6523108.1"/>
    </source>
</evidence>
<name>A0A8D8GX69_CULPI</name>
<dbReference type="AlphaFoldDB" id="A0A8D8GX69"/>
<proteinExistence type="predicted"/>